<dbReference type="SUPFAM" id="SSF51695">
    <property type="entry name" value="PLC-like phosphodiesterases"/>
    <property type="match status" value="1"/>
</dbReference>
<comment type="catalytic activity">
    <reaction evidence="1">
        <text>a 1,2-diacyl-sn-glycero-3-phospho-(1D-myo-inositol) = 1D-myo-inositol 1,2-cyclic phosphate + a 1,2-diacyl-sn-glycerol</text>
        <dbReference type="Rhea" id="RHEA:17093"/>
        <dbReference type="ChEBI" id="CHEBI:17815"/>
        <dbReference type="ChEBI" id="CHEBI:57880"/>
        <dbReference type="ChEBI" id="CHEBI:58484"/>
        <dbReference type="EC" id="4.6.1.13"/>
    </reaction>
</comment>
<evidence type="ECO:0000256" key="4">
    <source>
        <dbReference type="ARBA" id="ARBA00030474"/>
    </source>
</evidence>
<comment type="caution">
    <text evidence="8">The sequence shown here is derived from an EMBL/GenBank/DDBJ whole genome shotgun (WGS) entry which is preliminary data.</text>
</comment>
<evidence type="ECO:0000256" key="3">
    <source>
        <dbReference type="ARBA" id="ARBA00019758"/>
    </source>
</evidence>
<evidence type="ECO:0000313" key="8">
    <source>
        <dbReference type="EMBL" id="SEG11010.1"/>
    </source>
</evidence>
<keyword evidence="6" id="KW-0732">Signal</keyword>
<feature type="domain" description="Phosphatidylinositol-specific phospholipase C X" evidence="7">
    <location>
        <begin position="41"/>
        <end position="182"/>
    </location>
</feature>
<accession>A0A8G2BXW6</accession>
<dbReference type="AlphaFoldDB" id="A0A8G2BXW6"/>
<evidence type="ECO:0000259" key="7">
    <source>
        <dbReference type="SMART" id="SM00148"/>
    </source>
</evidence>
<dbReference type="PANTHER" id="PTHR13593:SF113">
    <property type="entry name" value="SI:DKEY-266F7.9"/>
    <property type="match status" value="1"/>
</dbReference>
<dbReference type="GO" id="GO:0008081">
    <property type="term" value="F:phosphoric diester hydrolase activity"/>
    <property type="evidence" value="ECO:0007669"/>
    <property type="project" value="InterPro"/>
</dbReference>
<sequence length="320" mass="35618">MRVLYGIIISLLCAFTAYSQAVKQTSLETNDFQNWMSKLADNTRLCLISIPGSHDSGACRNGGILLQTQDIDIASQLAEGIRCFDIRLQAMEDGKLGVYHGPAFQDIYWEENVLADFIRFLQKNPSETLIVSLKKENGKISDYARSLSSTLEKPEYQSYFIQDFRPDITLGECRGKILFMHRDHAMKNYPGVECLGSVWGDNATFNMSMRDNNGTEGRAIVEDEYLYPSDEKAGYKTQVCIDNINKRASEPANSDLWAITFVSATAVPVSGPIHFAEKVNEPVAKHIRRLGKSSCGIVLIDFAGSAKGKMVTEALIQSNM</sequence>
<dbReference type="InterPro" id="IPR017946">
    <property type="entry name" value="PLC-like_Pdiesterase_TIM-brl"/>
</dbReference>
<dbReference type="SMART" id="SM00148">
    <property type="entry name" value="PLCXc"/>
    <property type="match status" value="1"/>
</dbReference>
<evidence type="ECO:0000256" key="2">
    <source>
        <dbReference type="ARBA" id="ARBA00012581"/>
    </source>
</evidence>
<proteinExistence type="predicted"/>
<dbReference type="InterPro" id="IPR051057">
    <property type="entry name" value="PI-PLC_domain"/>
</dbReference>
<dbReference type="PANTHER" id="PTHR13593">
    <property type="match status" value="1"/>
</dbReference>
<evidence type="ECO:0000256" key="5">
    <source>
        <dbReference type="ARBA" id="ARBA00030782"/>
    </source>
</evidence>
<evidence type="ECO:0000256" key="6">
    <source>
        <dbReference type="SAM" id="SignalP"/>
    </source>
</evidence>
<organism evidence="8 9">
    <name type="scientific">Parabacteroides chinchillae</name>
    <dbReference type="NCBI Taxonomy" id="871327"/>
    <lineage>
        <taxon>Bacteria</taxon>
        <taxon>Pseudomonadati</taxon>
        <taxon>Bacteroidota</taxon>
        <taxon>Bacteroidia</taxon>
        <taxon>Bacteroidales</taxon>
        <taxon>Tannerellaceae</taxon>
        <taxon>Parabacteroides</taxon>
    </lineage>
</organism>
<dbReference type="Proteomes" id="UP000236725">
    <property type="component" value="Unassembled WGS sequence"/>
</dbReference>
<protein>
    <recommendedName>
        <fullName evidence="3">1-phosphatidylinositol phosphodiesterase</fullName>
        <ecNumber evidence="2">4.6.1.13</ecNumber>
    </recommendedName>
    <alternativeName>
        <fullName evidence="4">Phosphatidylinositol diacylglycerol-lyase</fullName>
    </alternativeName>
    <alternativeName>
        <fullName evidence="5">Phosphatidylinositol-specific phospholipase C</fullName>
    </alternativeName>
</protein>
<dbReference type="RefSeq" id="WP_103983927.1">
    <property type="nucleotide sequence ID" value="NZ_FNVS01000015.1"/>
</dbReference>
<reference evidence="8 9" key="1">
    <citation type="submission" date="2016-10" db="EMBL/GenBank/DDBJ databases">
        <authorList>
            <person name="Varghese N."/>
            <person name="Submissions S."/>
        </authorList>
    </citation>
    <scope>NUCLEOTIDE SEQUENCE [LARGE SCALE GENOMIC DNA]</scope>
    <source>
        <strain evidence="8 9">DSM 29073</strain>
    </source>
</reference>
<dbReference type="PROSITE" id="PS50007">
    <property type="entry name" value="PIPLC_X_DOMAIN"/>
    <property type="match status" value="1"/>
</dbReference>
<dbReference type="Gene3D" id="3.20.20.190">
    <property type="entry name" value="Phosphatidylinositol (PI) phosphodiesterase"/>
    <property type="match status" value="1"/>
</dbReference>
<dbReference type="GO" id="GO:0006629">
    <property type="term" value="P:lipid metabolic process"/>
    <property type="evidence" value="ECO:0007669"/>
    <property type="project" value="InterPro"/>
</dbReference>
<dbReference type="CDD" id="cd08586">
    <property type="entry name" value="PI-PLCc_BcPLC_like"/>
    <property type="match status" value="1"/>
</dbReference>
<gene>
    <name evidence="8" type="ORF">SAMN05444001_11529</name>
</gene>
<evidence type="ECO:0000313" key="9">
    <source>
        <dbReference type="Proteomes" id="UP000236725"/>
    </source>
</evidence>
<dbReference type="GO" id="GO:0004436">
    <property type="term" value="F:phosphatidylinositol diacylglycerol-lyase activity"/>
    <property type="evidence" value="ECO:0007669"/>
    <property type="project" value="UniProtKB-EC"/>
</dbReference>
<dbReference type="Pfam" id="PF00388">
    <property type="entry name" value="PI-PLC-X"/>
    <property type="match status" value="1"/>
</dbReference>
<feature type="chain" id="PRO_5034016586" description="1-phosphatidylinositol phosphodiesterase" evidence="6">
    <location>
        <begin position="22"/>
        <end position="320"/>
    </location>
</feature>
<name>A0A8G2BXW6_9BACT</name>
<evidence type="ECO:0000256" key="1">
    <source>
        <dbReference type="ARBA" id="ARBA00001316"/>
    </source>
</evidence>
<dbReference type="InterPro" id="IPR000909">
    <property type="entry name" value="PLipase_C_PInositol-sp_X_dom"/>
</dbReference>
<dbReference type="EMBL" id="FNVS01000015">
    <property type="protein sequence ID" value="SEG11010.1"/>
    <property type="molecule type" value="Genomic_DNA"/>
</dbReference>
<feature type="signal peptide" evidence="6">
    <location>
        <begin position="1"/>
        <end position="21"/>
    </location>
</feature>
<keyword evidence="9" id="KW-1185">Reference proteome</keyword>
<dbReference type="EC" id="4.6.1.13" evidence="2"/>